<comment type="caution">
    <text evidence="9">The sequence shown here is derived from an EMBL/GenBank/DDBJ whole genome shotgun (WGS) entry which is preliminary data.</text>
</comment>
<evidence type="ECO:0000313" key="9">
    <source>
        <dbReference type="EMBL" id="MFD0854174.1"/>
    </source>
</evidence>
<evidence type="ECO:0000256" key="2">
    <source>
        <dbReference type="ARBA" id="ARBA00008263"/>
    </source>
</evidence>
<dbReference type="InterPro" id="IPR013757">
    <property type="entry name" value="Topo_IIA_A_a_sf"/>
</dbReference>
<dbReference type="Gene3D" id="3.30.1360.40">
    <property type="match status" value="1"/>
</dbReference>
<gene>
    <name evidence="9" type="ORF">ACFQ07_18195</name>
</gene>
<evidence type="ECO:0000313" key="10">
    <source>
        <dbReference type="Proteomes" id="UP001597083"/>
    </source>
</evidence>
<evidence type="ECO:0000256" key="1">
    <source>
        <dbReference type="ARBA" id="ARBA00000185"/>
    </source>
</evidence>
<keyword evidence="10" id="KW-1185">Reference proteome</keyword>
<dbReference type="EMBL" id="JBHTIR010002745">
    <property type="protein sequence ID" value="MFD0854174.1"/>
    <property type="molecule type" value="Genomic_DNA"/>
</dbReference>
<feature type="non-terminal residue" evidence="9">
    <location>
        <position position="275"/>
    </location>
</feature>
<dbReference type="InterPro" id="IPR002205">
    <property type="entry name" value="Topo_IIA_dom_A"/>
</dbReference>
<comment type="catalytic activity">
    <reaction evidence="1">
        <text>ATP-dependent breakage, passage and rejoining of double-stranded DNA.</text>
        <dbReference type="EC" id="5.6.2.2"/>
    </reaction>
</comment>
<organism evidence="9 10">
    <name type="scientific">Actinomadura adrarensis</name>
    <dbReference type="NCBI Taxonomy" id="1819600"/>
    <lineage>
        <taxon>Bacteria</taxon>
        <taxon>Bacillati</taxon>
        <taxon>Actinomycetota</taxon>
        <taxon>Actinomycetes</taxon>
        <taxon>Streptosporangiales</taxon>
        <taxon>Thermomonosporaceae</taxon>
        <taxon>Actinomadura</taxon>
    </lineage>
</organism>
<keyword evidence="3" id="KW-0799">Topoisomerase</keyword>
<dbReference type="SMART" id="SM00434">
    <property type="entry name" value="TOP4c"/>
    <property type="match status" value="1"/>
</dbReference>
<keyword evidence="5" id="KW-0413">Isomerase</keyword>
<comment type="similarity">
    <text evidence="2">Belongs to the type II topoisomerase GyrA/ParC subunit family.</text>
</comment>
<comment type="caution">
    <text evidence="6">Lacks conserved residue(s) required for the propagation of feature annotation.</text>
</comment>
<evidence type="ECO:0000256" key="5">
    <source>
        <dbReference type="ARBA" id="ARBA00023235"/>
    </source>
</evidence>
<evidence type="ECO:0000256" key="4">
    <source>
        <dbReference type="ARBA" id="ARBA00023125"/>
    </source>
</evidence>
<dbReference type="InterPro" id="IPR050220">
    <property type="entry name" value="Type_II_DNA_Topoisomerases"/>
</dbReference>
<evidence type="ECO:0000259" key="8">
    <source>
        <dbReference type="PROSITE" id="PS52040"/>
    </source>
</evidence>
<sequence length="275" mass="31103">GLEGIRDAYAKGRGTFRTRATAHIENVSQRRKGIVVTELPYAVGPERVKAKIKELVNAKKLNGISDLKDLTDRNVGLRLVIEVKNGFNPEAVLAELYRLTPMEETFGINNVALVDGQPRTLGLKELLQVYIDHRINVVRRRSMFRRKKREDRLHLVEGLLVALLNIDEVIQVIRESDDAAAAKTRLMQIFDLSDVQAQYILDTPLRRLTRFDRLELEKEKEQLAKEIAKLTAILESEKKLRGLVSKELGEVAKEYATPRRTVLLEASGQTTTAAV</sequence>
<evidence type="ECO:0000256" key="3">
    <source>
        <dbReference type="ARBA" id="ARBA00023029"/>
    </source>
</evidence>
<dbReference type="Proteomes" id="UP001597083">
    <property type="component" value="Unassembled WGS sequence"/>
</dbReference>
<proteinExistence type="inferred from homology"/>
<dbReference type="SUPFAM" id="SSF56719">
    <property type="entry name" value="Type II DNA topoisomerase"/>
    <property type="match status" value="1"/>
</dbReference>
<dbReference type="Pfam" id="PF00521">
    <property type="entry name" value="DNA_topoisoIV"/>
    <property type="match status" value="1"/>
</dbReference>
<dbReference type="Gene3D" id="1.10.268.10">
    <property type="entry name" value="Topoisomerase, domain 3"/>
    <property type="match status" value="1"/>
</dbReference>
<name>A0ABW3CI20_9ACTN</name>
<dbReference type="PANTHER" id="PTHR43493:SF5">
    <property type="entry name" value="DNA GYRASE SUBUNIT A, CHLOROPLASTIC_MITOCHONDRIAL"/>
    <property type="match status" value="1"/>
</dbReference>
<dbReference type="Gene3D" id="3.90.199.10">
    <property type="entry name" value="Topoisomerase II, domain 5"/>
    <property type="match status" value="1"/>
</dbReference>
<dbReference type="PROSITE" id="PS52040">
    <property type="entry name" value="TOPO_IIA"/>
    <property type="match status" value="1"/>
</dbReference>
<evidence type="ECO:0000256" key="7">
    <source>
        <dbReference type="SAM" id="Coils"/>
    </source>
</evidence>
<dbReference type="InterPro" id="IPR013760">
    <property type="entry name" value="Topo_IIA-like_dom_sf"/>
</dbReference>
<feature type="domain" description="Topo IIA-type catalytic" evidence="8">
    <location>
        <begin position="1"/>
        <end position="275"/>
    </location>
</feature>
<feature type="non-terminal residue" evidence="9">
    <location>
        <position position="1"/>
    </location>
</feature>
<accession>A0ABW3CI20</accession>
<feature type="coiled-coil region" evidence="7">
    <location>
        <begin position="213"/>
        <end position="240"/>
    </location>
</feature>
<dbReference type="PANTHER" id="PTHR43493">
    <property type="entry name" value="DNA GYRASE/TOPOISOMERASE SUBUNIT A"/>
    <property type="match status" value="1"/>
</dbReference>
<reference evidence="10" key="1">
    <citation type="journal article" date="2019" name="Int. J. Syst. Evol. Microbiol.">
        <title>The Global Catalogue of Microorganisms (GCM) 10K type strain sequencing project: providing services to taxonomists for standard genome sequencing and annotation.</title>
        <authorList>
            <consortium name="The Broad Institute Genomics Platform"/>
            <consortium name="The Broad Institute Genome Sequencing Center for Infectious Disease"/>
            <person name="Wu L."/>
            <person name="Ma J."/>
        </authorList>
    </citation>
    <scope>NUCLEOTIDE SEQUENCE [LARGE SCALE GENOMIC DNA]</scope>
    <source>
        <strain evidence="10">JCM 31696</strain>
    </source>
</reference>
<evidence type="ECO:0000256" key="6">
    <source>
        <dbReference type="PROSITE-ProRule" id="PRU01384"/>
    </source>
</evidence>
<dbReference type="InterPro" id="IPR013758">
    <property type="entry name" value="Topo_IIA_A/C_ab"/>
</dbReference>
<protein>
    <submittedName>
        <fullName evidence="9">DNA gyrase subunit A</fullName>
    </submittedName>
</protein>
<keyword evidence="4 6" id="KW-0238">DNA-binding</keyword>
<keyword evidence="7" id="KW-0175">Coiled coil</keyword>